<reference evidence="1" key="1">
    <citation type="submission" date="2015-03" db="EMBL/GenBank/DDBJ databases">
        <authorList>
            <person name="Xie B.-B."/>
            <person name="Rong J.-C."/>
            <person name="Qin Q.-L."/>
            <person name="Zhang Y.-Z."/>
        </authorList>
    </citation>
    <scope>NUCLEOTIDE SEQUENCE</scope>
    <source>
        <strain evidence="1">DSM 14585</strain>
    </source>
</reference>
<keyword evidence="2" id="KW-1185">Reference proteome</keyword>
<accession>A0ACA8E1Z8</accession>
<evidence type="ECO:0000313" key="1">
    <source>
        <dbReference type="EMBL" id="ATC84308.1"/>
    </source>
</evidence>
<gene>
    <name evidence="1" type="ORF">PAGA_b0384</name>
</gene>
<sequence>MKQVAFYVMSQSFANWLFGIPAVIYFPVRILMSLVID</sequence>
<name>A0ACA8E1Z8_9GAMM</name>
<evidence type="ECO:0000313" key="2">
    <source>
        <dbReference type="Proteomes" id="UP000217277"/>
    </source>
</evidence>
<organism evidence="1 2">
    <name type="scientific">Pseudoalteromonas agarivorans DSM 14585</name>
    <dbReference type="NCBI Taxonomy" id="1312369"/>
    <lineage>
        <taxon>Bacteria</taxon>
        <taxon>Pseudomonadati</taxon>
        <taxon>Pseudomonadota</taxon>
        <taxon>Gammaproteobacteria</taxon>
        <taxon>Alteromonadales</taxon>
        <taxon>Pseudoalteromonadaceae</taxon>
        <taxon>Pseudoalteromonas</taxon>
    </lineage>
</organism>
<protein>
    <submittedName>
        <fullName evidence="1">Uncharacterized protein</fullName>
    </submittedName>
</protein>
<proteinExistence type="predicted"/>
<dbReference type="Proteomes" id="UP000217277">
    <property type="component" value="Chromosome II"/>
</dbReference>
<dbReference type="EMBL" id="CP011012">
    <property type="protein sequence ID" value="ATC84308.1"/>
    <property type="molecule type" value="Genomic_DNA"/>
</dbReference>